<organism evidence="1 2">
    <name type="scientific">Azospira inquinata</name>
    <dbReference type="NCBI Taxonomy" id="2785627"/>
    <lineage>
        <taxon>Bacteria</taxon>
        <taxon>Pseudomonadati</taxon>
        <taxon>Pseudomonadota</taxon>
        <taxon>Betaproteobacteria</taxon>
        <taxon>Rhodocyclales</taxon>
        <taxon>Rhodocyclaceae</taxon>
        <taxon>Azospira</taxon>
    </lineage>
</organism>
<dbReference type="AlphaFoldDB" id="A0A975XTQ1"/>
<dbReference type="RefSeq" id="WP_216129952.1">
    <property type="nucleotide sequence ID" value="NZ_CP064782.1"/>
</dbReference>
<dbReference type="EMBL" id="CP064782">
    <property type="protein sequence ID" value="QWT47955.1"/>
    <property type="molecule type" value="Genomic_DNA"/>
</dbReference>
<reference evidence="1" key="1">
    <citation type="submission" date="2020-11" db="EMBL/GenBank/DDBJ databases">
        <title>Azospira inquinata sp. nov.</title>
        <authorList>
            <person name="Moe W.M."/>
            <person name="Mikes M.C."/>
        </authorList>
    </citation>
    <scope>NUCLEOTIDE SEQUENCE</scope>
    <source>
        <strain evidence="1">Azo-3</strain>
    </source>
</reference>
<sequence>MATPVSLATVVGALAALRRDYAWRARRDDALGRELARVLALWELPESPPGQVQGRDHPVLAELQALPVGQGPAGQVLDAFRPLLAGLPWRYGYAPQDGLENLLAWAELVGPEAPLPHPHLCLGLTALAPHTAYPRHHHPAVETYYLLSGTARWQAGDQLSEPIPGDYLLHGENLPHAMTTGDAPLLAAYTWTGAVDVGSVLD</sequence>
<name>A0A975XTQ1_9RHOO</name>
<proteinExistence type="predicted"/>
<protein>
    <submittedName>
        <fullName evidence="1">Cupin domain-containing protein</fullName>
    </submittedName>
</protein>
<keyword evidence="2" id="KW-1185">Reference proteome</keyword>
<evidence type="ECO:0000313" key="2">
    <source>
        <dbReference type="Proteomes" id="UP000683428"/>
    </source>
</evidence>
<dbReference type="KEGG" id="aiq:Azoinq_08710"/>
<dbReference type="InterPro" id="IPR031723">
    <property type="entry name" value="DMSP_lyase"/>
</dbReference>
<dbReference type="GO" id="GO:0047869">
    <property type="term" value="F:dimethylpropiothetin dethiomethylase activity"/>
    <property type="evidence" value="ECO:0007669"/>
    <property type="project" value="InterPro"/>
</dbReference>
<accession>A0A975XTQ1</accession>
<dbReference type="Pfam" id="PF16867">
    <property type="entry name" value="DMSP_lyase"/>
    <property type="match status" value="1"/>
</dbReference>
<evidence type="ECO:0000313" key="1">
    <source>
        <dbReference type="EMBL" id="QWT47955.1"/>
    </source>
</evidence>
<gene>
    <name evidence="1" type="ORF">Azoinq_08710</name>
</gene>
<dbReference type="Proteomes" id="UP000683428">
    <property type="component" value="Chromosome"/>
</dbReference>